<dbReference type="AlphaFoldDB" id="A0A916Y263"/>
<feature type="transmembrane region" description="Helical" evidence="1">
    <location>
        <begin position="32"/>
        <end position="50"/>
    </location>
</feature>
<evidence type="ECO:0000313" key="3">
    <source>
        <dbReference type="Proteomes" id="UP000613160"/>
    </source>
</evidence>
<proteinExistence type="predicted"/>
<reference evidence="2" key="2">
    <citation type="submission" date="2020-09" db="EMBL/GenBank/DDBJ databases">
        <authorList>
            <person name="Sun Q."/>
            <person name="Zhou Y."/>
        </authorList>
    </citation>
    <scope>NUCLEOTIDE SEQUENCE</scope>
    <source>
        <strain evidence="2">CGMCC 1.15493</strain>
    </source>
</reference>
<comment type="caution">
    <text evidence="2">The sequence shown here is derived from an EMBL/GenBank/DDBJ whole genome shotgun (WGS) entry which is preliminary data.</text>
</comment>
<keyword evidence="1" id="KW-0812">Transmembrane</keyword>
<dbReference type="EMBL" id="BMJJ01000008">
    <property type="protein sequence ID" value="GGD27321.1"/>
    <property type="molecule type" value="Genomic_DNA"/>
</dbReference>
<accession>A0A916Y263</accession>
<dbReference type="InterPro" id="IPR037185">
    <property type="entry name" value="EmrE-like"/>
</dbReference>
<evidence type="ECO:0000313" key="2">
    <source>
        <dbReference type="EMBL" id="GGD27321.1"/>
    </source>
</evidence>
<evidence type="ECO:0008006" key="4">
    <source>
        <dbReference type="Google" id="ProtNLM"/>
    </source>
</evidence>
<feature type="transmembrane region" description="Helical" evidence="1">
    <location>
        <begin position="88"/>
        <end position="108"/>
    </location>
</feature>
<gene>
    <name evidence="2" type="ORF">GCM10011335_32990</name>
</gene>
<dbReference type="Gene3D" id="1.10.3730.20">
    <property type="match status" value="1"/>
</dbReference>
<reference evidence="2" key="1">
    <citation type="journal article" date="2014" name="Int. J. Syst. Evol. Microbiol.">
        <title>Complete genome sequence of Corynebacterium casei LMG S-19264T (=DSM 44701T), isolated from a smear-ripened cheese.</title>
        <authorList>
            <consortium name="US DOE Joint Genome Institute (JGI-PGF)"/>
            <person name="Walter F."/>
            <person name="Albersmeier A."/>
            <person name="Kalinowski J."/>
            <person name="Ruckert C."/>
        </authorList>
    </citation>
    <scope>NUCLEOTIDE SEQUENCE</scope>
    <source>
        <strain evidence="2">CGMCC 1.15493</strain>
    </source>
</reference>
<evidence type="ECO:0000256" key="1">
    <source>
        <dbReference type="SAM" id="Phobius"/>
    </source>
</evidence>
<keyword evidence="1" id="KW-1133">Transmembrane helix</keyword>
<sequence length="109" mass="11649">MTTAGIFWLMATIPVFLTAASMSRLYVAGGALWTLLVMLVLYGLGNLMMVRLMRESGLGLAISASSVAQLVLINLVAFLAFGERLPPMQMAGMALGTVGLVLMMWPVAR</sequence>
<dbReference type="RefSeq" id="WP_188852689.1">
    <property type="nucleotide sequence ID" value="NZ_BMJJ01000008.1"/>
</dbReference>
<organism evidence="2 3">
    <name type="scientific">Aureimonas glaciei</name>
    <dbReference type="NCBI Taxonomy" id="1776957"/>
    <lineage>
        <taxon>Bacteria</taxon>
        <taxon>Pseudomonadati</taxon>
        <taxon>Pseudomonadota</taxon>
        <taxon>Alphaproteobacteria</taxon>
        <taxon>Hyphomicrobiales</taxon>
        <taxon>Aurantimonadaceae</taxon>
        <taxon>Aureimonas</taxon>
    </lineage>
</organism>
<dbReference type="Proteomes" id="UP000613160">
    <property type="component" value="Unassembled WGS sequence"/>
</dbReference>
<protein>
    <recommendedName>
        <fullName evidence="4">EamA domain-containing protein</fullName>
    </recommendedName>
</protein>
<dbReference type="SUPFAM" id="SSF103481">
    <property type="entry name" value="Multidrug resistance efflux transporter EmrE"/>
    <property type="match status" value="1"/>
</dbReference>
<keyword evidence="3" id="KW-1185">Reference proteome</keyword>
<feature type="transmembrane region" description="Helical" evidence="1">
    <location>
        <begin position="57"/>
        <end position="82"/>
    </location>
</feature>
<keyword evidence="1" id="KW-0472">Membrane</keyword>
<name>A0A916Y263_9HYPH</name>
<feature type="transmembrane region" description="Helical" evidence="1">
    <location>
        <begin position="7"/>
        <end position="26"/>
    </location>
</feature>